<keyword evidence="16" id="KW-1185">Reference proteome</keyword>
<dbReference type="InterPro" id="IPR010243">
    <property type="entry name" value="RNA_pol_bsu_bac"/>
</dbReference>
<comment type="similarity">
    <text evidence="6 7">Belongs to the RNA polymerase beta chain family.</text>
</comment>
<evidence type="ECO:0000256" key="8">
    <source>
        <dbReference type="RuleBase" id="RU363031"/>
    </source>
</evidence>
<dbReference type="Pfam" id="PF04565">
    <property type="entry name" value="RNA_pol_Rpb2_3"/>
    <property type="match status" value="1"/>
</dbReference>
<evidence type="ECO:0000313" key="15">
    <source>
        <dbReference type="EMBL" id="KEI45231.1"/>
    </source>
</evidence>
<comment type="catalytic activity">
    <reaction evidence="5 6 8">
        <text>RNA(n) + a ribonucleoside 5'-triphosphate = RNA(n+1) + diphosphate</text>
        <dbReference type="Rhea" id="RHEA:21248"/>
        <dbReference type="Rhea" id="RHEA-COMP:14527"/>
        <dbReference type="Rhea" id="RHEA-COMP:17342"/>
        <dbReference type="ChEBI" id="CHEBI:33019"/>
        <dbReference type="ChEBI" id="CHEBI:61557"/>
        <dbReference type="ChEBI" id="CHEBI:140395"/>
        <dbReference type="EC" id="2.7.7.6"/>
    </reaction>
</comment>
<dbReference type="Gene3D" id="3.90.1800.10">
    <property type="entry name" value="RNA polymerase alpha subunit dimerisation domain"/>
    <property type="match status" value="1"/>
</dbReference>
<dbReference type="CDD" id="cd00653">
    <property type="entry name" value="RNA_pol_B_RPB2"/>
    <property type="match status" value="1"/>
</dbReference>
<dbReference type="Pfam" id="PF04560">
    <property type="entry name" value="RNA_pol_Rpb2_7"/>
    <property type="match status" value="1"/>
</dbReference>
<dbReference type="STRING" id="28042.GU90_05460"/>
<evidence type="ECO:0000256" key="4">
    <source>
        <dbReference type="ARBA" id="ARBA00023163"/>
    </source>
</evidence>
<evidence type="ECO:0000259" key="10">
    <source>
        <dbReference type="Pfam" id="PF04560"/>
    </source>
</evidence>
<comment type="subunit">
    <text evidence="6 8">The RNAP catalytic core consists of 2 alpha, 1 beta, 1 beta' and 1 omega subunit. When a sigma factor is associated with the core the holoenzyme is formed, which can initiate transcription.</text>
</comment>
<dbReference type="Gene3D" id="2.30.150.10">
    <property type="entry name" value="DNA-directed RNA polymerase, beta subunit, external 1 domain"/>
    <property type="match status" value="1"/>
</dbReference>
<evidence type="ECO:0000256" key="2">
    <source>
        <dbReference type="ARBA" id="ARBA00022679"/>
    </source>
</evidence>
<dbReference type="InterPro" id="IPR019462">
    <property type="entry name" value="DNA-dir_RNA_pol_bsu_external_1"/>
</dbReference>
<evidence type="ECO:0000259" key="12">
    <source>
        <dbReference type="Pfam" id="PF04563"/>
    </source>
</evidence>
<dbReference type="HAMAP" id="MF_01321">
    <property type="entry name" value="RNApol_bact_RpoB"/>
    <property type="match status" value="1"/>
</dbReference>
<evidence type="ECO:0000256" key="3">
    <source>
        <dbReference type="ARBA" id="ARBA00022695"/>
    </source>
</evidence>
<dbReference type="InterPro" id="IPR007641">
    <property type="entry name" value="RNA_pol_Rpb2_7"/>
</dbReference>
<dbReference type="InterPro" id="IPR007644">
    <property type="entry name" value="RNA_pol_bsu_protrusion"/>
</dbReference>
<dbReference type="NCBIfam" id="NF001616">
    <property type="entry name" value="PRK00405.1"/>
    <property type="match status" value="1"/>
</dbReference>
<dbReference type="GO" id="GO:0003899">
    <property type="term" value="F:DNA-directed RNA polymerase activity"/>
    <property type="evidence" value="ECO:0007669"/>
    <property type="project" value="UniProtKB-UniRule"/>
</dbReference>
<dbReference type="InterPro" id="IPR007645">
    <property type="entry name" value="RNA_pol_Rpb2_3"/>
</dbReference>
<evidence type="ECO:0000313" key="16">
    <source>
        <dbReference type="Proteomes" id="UP000031419"/>
    </source>
</evidence>
<reference evidence="15 16" key="1">
    <citation type="submission" date="2014-06" db="EMBL/GenBank/DDBJ databases">
        <title>Saccharopolyspora rectivirgula DSM-43113 Genome sequencing.</title>
        <authorList>
            <person name="Barrera C."/>
            <person name="Millon L."/>
            <person name="Rognon B."/>
            <person name="Zaugg C."/>
            <person name="Monod M."/>
        </authorList>
    </citation>
    <scope>NUCLEOTIDE SEQUENCE [LARGE SCALE GENOMIC DNA]</scope>
    <source>
        <strain evidence="15 16">DSM 43113</strain>
    </source>
</reference>
<dbReference type="InterPro" id="IPR042107">
    <property type="entry name" value="DNA-dir_RNA_pol_bsu_ext_1_sf"/>
</dbReference>
<dbReference type="PROSITE" id="PS01166">
    <property type="entry name" value="RNA_POL_BETA"/>
    <property type="match status" value="1"/>
</dbReference>
<dbReference type="Gene3D" id="2.40.50.150">
    <property type="match status" value="1"/>
</dbReference>
<dbReference type="OrthoDB" id="9803954at2"/>
<dbReference type="Pfam" id="PF04563">
    <property type="entry name" value="RNA_pol_Rpb2_1"/>
    <property type="match status" value="1"/>
</dbReference>
<evidence type="ECO:0000256" key="7">
    <source>
        <dbReference type="RuleBase" id="RU000434"/>
    </source>
</evidence>
<feature type="domain" description="DNA-directed RNA polymerase beta subunit external 1" evidence="14">
    <location>
        <begin position="504"/>
        <end position="570"/>
    </location>
</feature>
<gene>
    <name evidence="6" type="primary">rpoB</name>
    <name evidence="15" type="ORF">GU90_05460</name>
</gene>
<keyword evidence="1 6" id="KW-0240">DNA-directed RNA polymerase</keyword>
<proteinExistence type="inferred from homology"/>
<dbReference type="GO" id="GO:0006351">
    <property type="term" value="P:DNA-templated transcription"/>
    <property type="evidence" value="ECO:0007669"/>
    <property type="project" value="UniProtKB-UniRule"/>
</dbReference>
<dbReference type="Gene3D" id="3.90.1100.10">
    <property type="match status" value="1"/>
</dbReference>
<feature type="domain" description="RNA polymerase Rpb2" evidence="10">
    <location>
        <begin position="1049"/>
        <end position="1123"/>
    </location>
</feature>
<keyword evidence="4 6" id="KW-0804">Transcription</keyword>
<protein>
    <recommendedName>
        <fullName evidence="6 8">DNA-directed RNA polymerase subunit beta</fullName>
        <shortName evidence="6">RNAP subunit beta</shortName>
        <ecNumber evidence="6 8">2.7.7.6</ecNumber>
    </recommendedName>
    <alternativeName>
        <fullName evidence="6">RNA polymerase subunit beta</fullName>
    </alternativeName>
    <alternativeName>
        <fullName evidence="6">Transcriptase subunit beta</fullName>
    </alternativeName>
</protein>
<evidence type="ECO:0000259" key="13">
    <source>
        <dbReference type="Pfam" id="PF04565"/>
    </source>
</evidence>
<dbReference type="Pfam" id="PF10385">
    <property type="entry name" value="RNA_pol_Rpb2_45"/>
    <property type="match status" value="1"/>
</dbReference>
<evidence type="ECO:0000256" key="1">
    <source>
        <dbReference type="ARBA" id="ARBA00022478"/>
    </source>
</evidence>
<comment type="caution">
    <text evidence="15">The sequence shown here is derived from an EMBL/GenBank/DDBJ whole genome shotgun (WGS) entry which is preliminary data.</text>
</comment>
<feature type="domain" description="RNA polymerase Rpb2" evidence="13">
    <location>
        <begin position="426"/>
        <end position="494"/>
    </location>
</feature>
<dbReference type="PANTHER" id="PTHR20856">
    <property type="entry name" value="DNA-DIRECTED RNA POLYMERASE I SUBUNIT 2"/>
    <property type="match status" value="1"/>
</dbReference>
<dbReference type="InterPro" id="IPR014724">
    <property type="entry name" value="RNA_pol_RPB2_OB-fold"/>
</dbReference>
<dbReference type="eggNOG" id="COG0085">
    <property type="taxonomic scope" value="Bacteria"/>
</dbReference>
<dbReference type="SUPFAM" id="SSF64484">
    <property type="entry name" value="beta and beta-prime subunits of DNA dependent RNA-polymerase"/>
    <property type="match status" value="1"/>
</dbReference>
<dbReference type="AlphaFoldDB" id="A0A073B0Z8"/>
<dbReference type="Proteomes" id="UP000031419">
    <property type="component" value="Unassembled WGS sequence"/>
</dbReference>
<dbReference type="Gene3D" id="2.40.270.10">
    <property type="entry name" value="DNA-directed RNA polymerase, subunit 2, domain 6"/>
    <property type="match status" value="1"/>
</dbReference>
<dbReference type="Gene3D" id="2.40.50.100">
    <property type="match status" value="1"/>
</dbReference>
<dbReference type="InterPro" id="IPR007121">
    <property type="entry name" value="RNA_pol_bsu_CS"/>
</dbReference>
<dbReference type="InterPro" id="IPR007120">
    <property type="entry name" value="DNA-dir_RNAP_su2_dom"/>
</dbReference>
<dbReference type="InterPro" id="IPR015712">
    <property type="entry name" value="DNA-dir_RNA_pol_su2"/>
</dbReference>
<dbReference type="FunFam" id="3.90.1800.10:FF:000005">
    <property type="entry name" value="DNA-directed RNA polymerase subunit beta"/>
    <property type="match status" value="1"/>
</dbReference>
<dbReference type="GO" id="GO:0000428">
    <property type="term" value="C:DNA-directed RNA polymerase complex"/>
    <property type="evidence" value="ECO:0007669"/>
    <property type="project" value="UniProtKB-KW"/>
</dbReference>
<dbReference type="EC" id="2.7.7.6" evidence="6 8"/>
<dbReference type="Gene3D" id="3.90.1110.10">
    <property type="entry name" value="RNA polymerase Rpb2, domain 2"/>
    <property type="match status" value="1"/>
</dbReference>
<evidence type="ECO:0000256" key="6">
    <source>
        <dbReference type="HAMAP-Rule" id="MF_01321"/>
    </source>
</evidence>
<dbReference type="InterPro" id="IPR037034">
    <property type="entry name" value="RNA_pol_Rpb2_2_sf"/>
</dbReference>
<keyword evidence="3 6" id="KW-0548">Nucleotidyltransferase</keyword>
<evidence type="ECO:0000259" key="9">
    <source>
        <dbReference type="Pfam" id="PF00562"/>
    </source>
</evidence>
<dbReference type="Pfam" id="PF04561">
    <property type="entry name" value="RNA_pol_Rpb2_2"/>
    <property type="match status" value="1"/>
</dbReference>
<evidence type="ECO:0000259" key="11">
    <source>
        <dbReference type="Pfam" id="PF04561"/>
    </source>
</evidence>
<dbReference type="InterPro" id="IPR037033">
    <property type="entry name" value="DNA-dir_RNAP_su2_hyb_sf"/>
</dbReference>
<dbReference type="GO" id="GO:0032549">
    <property type="term" value="F:ribonucleoside binding"/>
    <property type="evidence" value="ECO:0007669"/>
    <property type="project" value="InterPro"/>
</dbReference>
<comment type="function">
    <text evidence="6 8">DNA-dependent RNA polymerase catalyzes the transcription of DNA into RNA using the four ribonucleoside triphosphates as substrates.</text>
</comment>
<evidence type="ECO:0000259" key="14">
    <source>
        <dbReference type="Pfam" id="PF10385"/>
    </source>
</evidence>
<keyword evidence="2 6" id="KW-0808">Transferase</keyword>
<name>A0A073B0Z8_9PSEU</name>
<feature type="domain" description="DNA-directed RNA polymerase subunit 2 hybrid-binding" evidence="9">
    <location>
        <begin position="632"/>
        <end position="1047"/>
    </location>
</feature>
<feature type="domain" description="RNA polymerase beta subunit protrusion" evidence="12">
    <location>
        <begin position="91"/>
        <end position="411"/>
    </location>
</feature>
<organism evidence="15 16">
    <name type="scientific">Saccharopolyspora rectivirgula</name>
    <dbReference type="NCBI Taxonomy" id="28042"/>
    <lineage>
        <taxon>Bacteria</taxon>
        <taxon>Bacillati</taxon>
        <taxon>Actinomycetota</taxon>
        <taxon>Actinomycetes</taxon>
        <taxon>Pseudonocardiales</taxon>
        <taxon>Pseudonocardiaceae</taxon>
        <taxon>Saccharopolyspora</taxon>
    </lineage>
</organism>
<evidence type="ECO:0000256" key="5">
    <source>
        <dbReference type="ARBA" id="ARBA00048552"/>
    </source>
</evidence>
<dbReference type="GO" id="GO:0003677">
    <property type="term" value="F:DNA binding"/>
    <property type="evidence" value="ECO:0007669"/>
    <property type="project" value="UniProtKB-UniRule"/>
</dbReference>
<dbReference type="EMBL" id="JNVU01000014">
    <property type="protein sequence ID" value="KEI45231.1"/>
    <property type="molecule type" value="Genomic_DNA"/>
</dbReference>
<dbReference type="Pfam" id="PF00562">
    <property type="entry name" value="RNA_pol_Rpb2_6"/>
    <property type="match status" value="1"/>
</dbReference>
<feature type="domain" description="RNA polymerase Rpb2" evidence="11">
    <location>
        <begin position="168"/>
        <end position="367"/>
    </location>
</feature>
<accession>A0A073B0Z8</accession>
<dbReference type="NCBIfam" id="TIGR02013">
    <property type="entry name" value="rpoB"/>
    <property type="match status" value="1"/>
</dbReference>
<dbReference type="RefSeq" id="WP_029719111.1">
    <property type="nucleotide sequence ID" value="NZ_JAJUIW010000044.1"/>
</dbReference>
<sequence length="1164" mass="128938">MAVSRATKVSAVSNFTSGIPGAPKRVSFANISEPLDVPNLLDLQIQSFQWLIGDETWFQRRVDAGEENPVSGLEEVLNEISPIEDFSGSMSLSFSDPRFDEVKASVDECKDKDMTYSAPLFVTAEFTNHSTGEIKSQTVFMGDFPMMTDKGTFIINGTERVVVSQLVRSPGVYFDQSVDKTTDKDVYSVKIIPSRGAWLEFDVDKRDTVGVRIDRKRRQPVTVLLKALGWSEEAIRERFGFSETLMTTLEKDHTAGQDEALLDIYRKLRPGEPPTKESAQTLLENLFFKEKRYDLAKVGRYKVNKKLGLDLPYGTGVLTEEDIVTTIEYLVRLHAGEESMPARGGAEGETIPVEVDDIDHFGNRRLRTVGELIQNQVRVGLSRMERVVRERMTTQDVEAITPQTLINIRPVVAAIREFFGTSQLSQFMDQTNPIAGLTHKRRLSALGPGGLSRERAGMEVRDVHPSHYGRMCPIETPEGPNIGLIGSLATYARVNEFGFIETPYRKVVDGRVTDQVDYLTADEEDRYVKAQANARIDENGYFLEDRVLGRRKGGEVELLAPTEIDYMDVSPRQMVSAATAMIPFLEHDDANRALMGANMQRQAVPLLRSEAPYVGTGMELRAAVDSGDVVTAEKAGVIEEVCADYITVMADDGTRRTYKLAKFNRSNHGTCINQKPIVNEGDRVEVGQVIADGPCTQNGEMALGKNLLVAIMPWEGHNYEDAIILSQRLVQDDVLTSIHIEEHEVDARDTKLGAEEITRDIPNVSDDVLADLDERGIIRIGAEVQGGDILVGKVTPKGETELTPEERLLRAIFGEKAREVRDTSLKVPHGETGKVIGVRVFNREDDDELPPGVNQLVRVYIAQKRKIQDGDKLAGRHGNKGVIGKILPVEDMPFMEDGTPVDIILNTHGIPRRMNIGQVLETHLGWIASQGWSIEGDPDWAKRLPEELYDVEPGTNTATPVFDGAREEEIIGLLGSTKPNRDGQRLVGSDGKARLLDGRSGEPFPYPVAVGYMYILKLSHLVDDKIHARSTGPYSMITQQPLGGKAQFGGQRFGEMECWAMQAYGAAYTLQELLTIKSDDVVGRVKVYEAIVKGENIPEPGIPESFKVLLKELQSLCLNVEVLSTDGAAIEMRDGEDEDLERAAANLGINLSRNESPSVDDIAH</sequence>
<dbReference type="InterPro" id="IPR007642">
    <property type="entry name" value="RNA_pol_Rpb2_2"/>
</dbReference>